<feature type="region of interest" description="Disordered" evidence="1">
    <location>
        <begin position="78"/>
        <end position="175"/>
    </location>
</feature>
<organism evidence="3 4">
    <name type="scientific">Sphingopyxis flava</name>
    <dbReference type="NCBI Taxonomy" id="1507287"/>
    <lineage>
        <taxon>Bacteria</taxon>
        <taxon>Pseudomonadati</taxon>
        <taxon>Pseudomonadota</taxon>
        <taxon>Alphaproteobacteria</taxon>
        <taxon>Sphingomonadales</taxon>
        <taxon>Sphingomonadaceae</taxon>
        <taxon>Sphingopyxis</taxon>
    </lineage>
</organism>
<proteinExistence type="predicted"/>
<feature type="compositionally biased region" description="Pro residues" evidence="1">
    <location>
        <begin position="81"/>
        <end position="104"/>
    </location>
</feature>
<reference evidence="4" key="1">
    <citation type="submission" date="2017-02" db="EMBL/GenBank/DDBJ databases">
        <authorList>
            <person name="Varghese N."/>
            <person name="Submissions S."/>
        </authorList>
    </citation>
    <scope>NUCLEOTIDE SEQUENCE [LARGE SCALE GENOMIC DNA]</scope>
    <source>
        <strain evidence="4">R11H</strain>
    </source>
</reference>
<evidence type="ECO:0000313" key="4">
    <source>
        <dbReference type="Proteomes" id="UP000190044"/>
    </source>
</evidence>
<dbReference type="OrthoDB" id="7161229at2"/>
<feature type="compositionally biased region" description="Polar residues" evidence="1">
    <location>
        <begin position="155"/>
        <end position="165"/>
    </location>
</feature>
<keyword evidence="3" id="KW-0131">Cell cycle</keyword>
<sequence length="275" mass="29732">MAEQRASRGRERNGVAIAVALHVIIIGLLSVQWTAGERRFDNPPMEVDLIAETAATSTAPEISDLPPAARLGEEYATDIPAPEPEPVPTPPVPEPVAAPTPAPAPKQVKRAEPTPPKKRPAQKAQPKPTPKATPKSEDRAARPTGRLDGIAEGLSRTQPKQSSSKGAPAQATASEVKRSIDVSIKAAVAPRWNSCRVSGIDVDQLKTVVKFRLTRSGALAGFTSVTTTGENESNRFQIQRHQECAKRAVELAAPFDLPAENYEFWQNYTLDFIKR</sequence>
<evidence type="ECO:0000256" key="1">
    <source>
        <dbReference type="SAM" id="MobiDB-lite"/>
    </source>
</evidence>
<keyword evidence="2" id="KW-0472">Membrane</keyword>
<dbReference type="EMBL" id="FUYP01000002">
    <property type="protein sequence ID" value="SKB30212.1"/>
    <property type="molecule type" value="Genomic_DNA"/>
</dbReference>
<keyword evidence="4" id="KW-1185">Reference proteome</keyword>
<dbReference type="Proteomes" id="UP000190044">
    <property type="component" value="Unassembled WGS sequence"/>
</dbReference>
<dbReference type="Gene3D" id="3.30.1150.10">
    <property type="match status" value="1"/>
</dbReference>
<dbReference type="RefSeq" id="WP_079637133.1">
    <property type="nucleotide sequence ID" value="NZ_FUYP01000002.1"/>
</dbReference>
<dbReference type="AlphaFoldDB" id="A0A1T5A5B5"/>
<evidence type="ECO:0000313" key="3">
    <source>
        <dbReference type="EMBL" id="SKB30212.1"/>
    </source>
</evidence>
<keyword evidence="2" id="KW-0812">Transmembrane</keyword>
<feature type="compositionally biased region" description="Low complexity" evidence="1">
    <location>
        <begin position="122"/>
        <end position="133"/>
    </location>
</feature>
<name>A0A1T5A5B5_9SPHN</name>
<keyword evidence="2" id="KW-1133">Transmembrane helix</keyword>
<accession>A0A1T5A5B5</accession>
<gene>
    <name evidence="3" type="ORF">SAMN06295937_1002238</name>
</gene>
<evidence type="ECO:0000256" key="2">
    <source>
        <dbReference type="SAM" id="Phobius"/>
    </source>
</evidence>
<keyword evidence="3" id="KW-0132">Cell division</keyword>
<protein>
    <submittedName>
        <fullName evidence="3">Cell division and transport-associated protein TolA</fullName>
    </submittedName>
</protein>
<dbReference type="GO" id="GO:0051301">
    <property type="term" value="P:cell division"/>
    <property type="evidence" value="ECO:0007669"/>
    <property type="project" value="UniProtKB-KW"/>
</dbReference>
<feature type="transmembrane region" description="Helical" evidence="2">
    <location>
        <begin position="15"/>
        <end position="35"/>
    </location>
</feature>